<evidence type="ECO:0000256" key="2">
    <source>
        <dbReference type="ARBA" id="ARBA00022801"/>
    </source>
</evidence>
<keyword evidence="3" id="KW-0732">Signal</keyword>
<keyword evidence="6" id="KW-1185">Reference proteome</keyword>
<dbReference type="InterPro" id="IPR029058">
    <property type="entry name" value="AB_hydrolase_fold"/>
</dbReference>
<dbReference type="InterPro" id="IPR051601">
    <property type="entry name" value="Serine_prot/Carboxylest_S33"/>
</dbReference>
<protein>
    <submittedName>
        <fullName evidence="5">Alpha/beta-hydrolase</fullName>
    </submittedName>
</protein>
<keyword evidence="2 5" id="KW-0378">Hydrolase</keyword>
<dbReference type="EMBL" id="MU004435">
    <property type="protein sequence ID" value="KAF2651085.1"/>
    <property type="molecule type" value="Genomic_DNA"/>
</dbReference>
<proteinExistence type="inferred from homology"/>
<evidence type="ECO:0000313" key="6">
    <source>
        <dbReference type="Proteomes" id="UP000799324"/>
    </source>
</evidence>
<evidence type="ECO:0000259" key="4">
    <source>
        <dbReference type="Pfam" id="PF00561"/>
    </source>
</evidence>
<dbReference type="SUPFAM" id="SSF53474">
    <property type="entry name" value="alpha/beta-Hydrolases"/>
    <property type="match status" value="2"/>
</dbReference>
<dbReference type="PANTHER" id="PTHR43248:SF25">
    <property type="entry name" value="AB HYDROLASE-1 DOMAIN-CONTAINING PROTEIN-RELATED"/>
    <property type="match status" value="1"/>
</dbReference>
<feature type="domain" description="AB hydrolase-1" evidence="4">
    <location>
        <begin position="89"/>
        <end position="486"/>
    </location>
</feature>
<dbReference type="AlphaFoldDB" id="A0A6A6STK7"/>
<evidence type="ECO:0000256" key="1">
    <source>
        <dbReference type="ARBA" id="ARBA00010088"/>
    </source>
</evidence>
<accession>A0A6A6STK7</accession>
<organism evidence="5 6">
    <name type="scientific">Lophiostoma macrostomum CBS 122681</name>
    <dbReference type="NCBI Taxonomy" id="1314788"/>
    <lineage>
        <taxon>Eukaryota</taxon>
        <taxon>Fungi</taxon>
        <taxon>Dikarya</taxon>
        <taxon>Ascomycota</taxon>
        <taxon>Pezizomycotina</taxon>
        <taxon>Dothideomycetes</taxon>
        <taxon>Pleosporomycetidae</taxon>
        <taxon>Pleosporales</taxon>
        <taxon>Lophiostomataceae</taxon>
        <taxon>Lophiostoma</taxon>
    </lineage>
</organism>
<dbReference type="Proteomes" id="UP000799324">
    <property type="component" value="Unassembled WGS sequence"/>
</dbReference>
<dbReference type="InterPro" id="IPR000073">
    <property type="entry name" value="AB_hydrolase_1"/>
</dbReference>
<sequence length="524" mass="56569">MRCSIFVRAFLGTLVTSGRAISLDKRIPNTMVYSFEDISPTLDLSWVPCFDNFTCTILQVPLDYSSPYDGNTTLAFIKIPSANATAEDILYNPGGPGGSGISSILTSPAGFVKLIGSQYNIVGFDPRGVNNSGISLDCFPDDLGAAVDFAAETLNFPINAESEFDVSETYLKELGFGQRCTAAQDPAAPKKYANTVAVANDMRYYTELVAKQRGQAVETSKLWYYGQSYGTILGQTFATLFPERIGRMVLDGVVDTEDYYSGAWRTSLQDTDAAFKTFFTTCFAAGPERCAFRGNATSAAELEQRFASLYNMLHENPILADPRLTPTPFVYDWRDLKLAIFEDLYNPMAYYPPLAELFVAVEQRNASALAAAPRGVLRAPLNNSVISCIDQAGRSNLSTLSAFRAYLSHTRHQSWVGGEKWIAIAGGPCPALDIVPPGSQLFRGSIGTNKTSTPILMLSSALDPVAPISGARVSSARFPGSALLEVNGTAVCTCSLFFQSTPSGPSIPSPCPTLFSTAAQYHLS</sequence>
<evidence type="ECO:0000256" key="3">
    <source>
        <dbReference type="SAM" id="SignalP"/>
    </source>
</evidence>
<dbReference type="PANTHER" id="PTHR43248">
    <property type="entry name" value="2-SUCCINYL-6-HYDROXY-2,4-CYCLOHEXADIENE-1-CARBOXYLATE SYNTHASE"/>
    <property type="match status" value="1"/>
</dbReference>
<comment type="similarity">
    <text evidence="1">Belongs to the peptidase S33 family.</text>
</comment>
<dbReference type="OrthoDB" id="425534at2759"/>
<evidence type="ECO:0000313" key="5">
    <source>
        <dbReference type="EMBL" id="KAF2651085.1"/>
    </source>
</evidence>
<reference evidence="5" key="1">
    <citation type="journal article" date="2020" name="Stud. Mycol.">
        <title>101 Dothideomycetes genomes: a test case for predicting lifestyles and emergence of pathogens.</title>
        <authorList>
            <person name="Haridas S."/>
            <person name="Albert R."/>
            <person name="Binder M."/>
            <person name="Bloem J."/>
            <person name="Labutti K."/>
            <person name="Salamov A."/>
            <person name="Andreopoulos B."/>
            <person name="Baker S."/>
            <person name="Barry K."/>
            <person name="Bills G."/>
            <person name="Bluhm B."/>
            <person name="Cannon C."/>
            <person name="Castanera R."/>
            <person name="Culley D."/>
            <person name="Daum C."/>
            <person name="Ezra D."/>
            <person name="Gonzalez J."/>
            <person name="Henrissat B."/>
            <person name="Kuo A."/>
            <person name="Liang C."/>
            <person name="Lipzen A."/>
            <person name="Lutzoni F."/>
            <person name="Magnuson J."/>
            <person name="Mondo S."/>
            <person name="Nolan M."/>
            <person name="Ohm R."/>
            <person name="Pangilinan J."/>
            <person name="Park H.-J."/>
            <person name="Ramirez L."/>
            <person name="Alfaro M."/>
            <person name="Sun H."/>
            <person name="Tritt A."/>
            <person name="Yoshinaga Y."/>
            <person name="Zwiers L.-H."/>
            <person name="Turgeon B."/>
            <person name="Goodwin S."/>
            <person name="Spatafora J."/>
            <person name="Crous P."/>
            <person name="Grigoriev I."/>
        </authorList>
    </citation>
    <scope>NUCLEOTIDE SEQUENCE</scope>
    <source>
        <strain evidence="5">CBS 122681</strain>
    </source>
</reference>
<gene>
    <name evidence="5" type="ORF">K491DRAFT_730013</name>
</gene>
<feature type="signal peptide" evidence="3">
    <location>
        <begin position="1"/>
        <end position="20"/>
    </location>
</feature>
<dbReference type="Gene3D" id="3.40.50.1820">
    <property type="entry name" value="alpha/beta hydrolase"/>
    <property type="match status" value="1"/>
</dbReference>
<feature type="chain" id="PRO_5025513545" evidence="3">
    <location>
        <begin position="21"/>
        <end position="524"/>
    </location>
</feature>
<dbReference type="Pfam" id="PF00561">
    <property type="entry name" value="Abhydrolase_1"/>
    <property type="match status" value="1"/>
</dbReference>
<name>A0A6A6STK7_9PLEO</name>
<dbReference type="GO" id="GO:0016787">
    <property type="term" value="F:hydrolase activity"/>
    <property type="evidence" value="ECO:0007669"/>
    <property type="project" value="UniProtKB-KW"/>
</dbReference>